<dbReference type="OrthoDB" id="10050372at2759"/>
<dbReference type="GO" id="GO:0031511">
    <property type="term" value="C:Mis6-Sim4 complex"/>
    <property type="evidence" value="ECO:0007669"/>
    <property type="project" value="TreeGrafter"/>
</dbReference>
<dbReference type="PANTHER" id="PTHR14582">
    <property type="entry name" value="INNER KINETOCHORE SUBUNIT MAL2"/>
    <property type="match status" value="1"/>
</dbReference>
<gene>
    <name evidence="7" type="ORF">BDV28DRAFT_57951</name>
</gene>
<keyword evidence="8" id="KW-1185">Reference proteome</keyword>
<evidence type="ECO:0000256" key="2">
    <source>
        <dbReference type="ARBA" id="ARBA00004584"/>
    </source>
</evidence>
<evidence type="ECO:0000313" key="8">
    <source>
        <dbReference type="Proteomes" id="UP000327118"/>
    </source>
</evidence>
<name>A0A5N6ZBT9_9EURO</name>
<dbReference type="InterPro" id="IPR018464">
    <property type="entry name" value="CENP-O"/>
</dbReference>
<keyword evidence="4" id="KW-0158">Chromosome</keyword>
<dbReference type="GO" id="GO:0005634">
    <property type="term" value="C:nucleus"/>
    <property type="evidence" value="ECO:0007669"/>
    <property type="project" value="UniProtKB-SubCell"/>
</dbReference>
<comment type="similarity">
    <text evidence="3">Belongs to the CENP-O/MCM21 family.</text>
</comment>
<evidence type="ECO:0000256" key="4">
    <source>
        <dbReference type="ARBA" id="ARBA00022454"/>
    </source>
</evidence>
<evidence type="ECO:0000256" key="5">
    <source>
        <dbReference type="ARBA" id="ARBA00023242"/>
    </source>
</evidence>
<dbReference type="EMBL" id="ML739058">
    <property type="protein sequence ID" value="KAE8355121.1"/>
    <property type="molecule type" value="Genomic_DNA"/>
</dbReference>
<proteinExistence type="inferred from homology"/>
<evidence type="ECO:0000256" key="1">
    <source>
        <dbReference type="ARBA" id="ARBA00004123"/>
    </source>
</evidence>
<organism evidence="7 8">
    <name type="scientific">Aspergillus coremiiformis</name>
    <dbReference type="NCBI Taxonomy" id="138285"/>
    <lineage>
        <taxon>Eukaryota</taxon>
        <taxon>Fungi</taxon>
        <taxon>Dikarya</taxon>
        <taxon>Ascomycota</taxon>
        <taxon>Pezizomycotina</taxon>
        <taxon>Eurotiomycetes</taxon>
        <taxon>Eurotiomycetidae</taxon>
        <taxon>Eurotiales</taxon>
        <taxon>Aspergillaceae</taxon>
        <taxon>Aspergillus</taxon>
        <taxon>Aspergillus subgen. Circumdati</taxon>
    </lineage>
</organism>
<keyword evidence="5" id="KW-0539">Nucleus</keyword>
<keyword evidence="6" id="KW-0137">Centromere</keyword>
<reference evidence="8" key="1">
    <citation type="submission" date="2019-04" db="EMBL/GenBank/DDBJ databases">
        <title>Friends and foes A comparative genomics studyof 23 Aspergillus species from section Flavi.</title>
        <authorList>
            <consortium name="DOE Joint Genome Institute"/>
            <person name="Kjaerbolling I."/>
            <person name="Vesth T."/>
            <person name="Frisvad J.C."/>
            <person name="Nybo J.L."/>
            <person name="Theobald S."/>
            <person name="Kildgaard S."/>
            <person name="Isbrandt T."/>
            <person name="Kuo A."/>
            <person name="Sato A."/>
            <person name="Lyhne E.K."/>
            <person name="Kogle M.E."/>
            <person name="Wiebenga A."/>
            <person name="Kun R.S."/>
            <person name="Lubbers R.J."/>
            <person name="Makela M.R."/>
            <person name="Barry K."/>
            <person name="Chovatia M."/>
            <person name="Clum A."/>
            <person name="Daum C."/>
            <person name="Haridas S."/>
            <person name="He G."/>
            <person name="LaButti K."/>
            <person name="Lipzen A."/>
            <person name="Mondo S."/>
            <person name="Riley R."/>
            <person name="Salamov A."/>
            <person name="Simmons B.A."/>
            <person name="Magnuson J.K."/>
            <person name="Henrissat B."/>
            <person name="Mortensen U.H."/>
            <person name="Larsen T.O."/>
            <person name="Devries R.P."/>
            <person name="Grigoriev I.V."/>
            <person name="Machida M."/>
            <person name="Baker S.E."/>
            <person name="Andersen M.R."/>
        </authorList>
    </citation>
    <scope>NUCLEOTIDE SEQUENCE [LARGE SCALE GENOMIC DNA]</scope>
    <source>
        <strain evidence="8">CBS 553.77</strain>
    </source>
</reference>
<evidence type="ECO:0000256" key="6">
    <source>
        <dbReference type="ARBA" id="ARBA00023328"/>
    </source>
</evidence>
<dbReference type="AlphaFoldDB" id="A0A5N6ZBT9"/>
<dbReference type="Proteomes" id="UP000327118">
    <property type="component" value="Unassembled WGS sequence"/>
</dbReference>
<accession>A0A5N6ZBT9</accession>
<dbReference type="Pfam" id="PF09496">
    <property type="entry name" value="CENP-O"/>
    <property type="match status" value="1"/>
</dbReference>
<protein>
    <submittedName>
        <fullName evidence="7">Cenp-O kinetochore centromere component-domain-containing protein</fullName>
    </submittedName>
</protein>
<sequence length="327" mass="37170">MSTTEPPKNMEEELDSEITSIRAEIRNLQRKRRFLVSSLLTSEPIRKRLQEYQASNPPSSRDKDVSPLLDAAEKHAETNHHRVAFSATTFPFKDPSPNSENPNLLGVRIDVCAGNGRFAKPYYVLLRRVPGEDKRLQVHRHTIPAFISVDKLERAFLPVPSAREEAQAEEPLKPWKKNAKKQDLTRFVHELRRQLATWYLRMDAVNLLRGKLGVVRRSVAAYHDDDDGVWTRDILSDNQEEIRLEANDLGIVSLSPTTLETTYIRLEWQDGRVGRFKLSHSGVVERAVVIGDHGRDKLLEAALTGGDAKVETVLDRLKQHLRGVPNA</sequence>
<evidence type="ECO:0000256" key="3">
    <source>
        <dbReference type="ARBA" id="ARBA00007321"/>
    </source>
</evidence>
<dbReference type="PANTHER" id="PTHR14582:SF1">
    <property type="entry name" value="CENTROMERE PROTEIN O"/>
    <property type="match status" value="1"/>
</dbReference>
<comment type="subcellular location">
    <subcellularLocation>
        <location evidence="2">Chromosome</location>
        <location evidence="2">Centromere</location>
    </subcellularLocation>
    <subcellularLocation>
        <location evidence="1">Nucleus</location>
    </subcellularLocation>
</comment>
<evidence type="ECO:0000313" key="7">
    <source>
        <dbReference type="EMBL" id="KAE8355121.1"/>
    </source>
</evidence>